<evidence type="ECO:0000313" key="2">
    <source>
        <dbReference type="EMBL" id="CAL1400075.1"/>
    </source>
</evidence>
<feature type="region of interest" description="Disordered" evidence="1">
    <location>
        <begin position="30"/>
        <end position="51"/>
    </location>
</feature>
<sequence length="73" mass="7704">MMSDTISFHEPCKNHKITSYSLRHFNPSHSATAPALSSATEAHTTADKNVGSCLEELASTPVHPSAAAESPPT</sequence>
<dbReference type="EMBL" id="OZ034820">
    <property type="protein sequence ID" value="CAL1400075.1"/>
    <property type="molecule type" value="Genomic_DNA"/>
</dbReference>
<feature type="compositionally biased region" description="Polar residues" evidence="1">
    <location>
        <begin position="30"/>
        <end position="43"/>
    </location>
</feature>
<proteinExistence type="predicted"/>
<keyword evidence="3" id="KW-1185">Reference proteome</keyword>
<dbReference type="Proteomes" id="UP001497516">
    <property type="component" value="Chromosome 7"/>
</dbReference>
<reference evidence="2 3" key="1">
    <citation type="submission" date="2024-04" db="EMBL/GenBank/DDBJ databases">
        <authorList>
            <person name="Fracassetti M."/>
        </authorList>
    </citation>
    <scope>NUCLEOTIDE SEQUENCE [LARGE SCALE GENOMIC DNA]</scope>
</reference>
<dbReference type="AlphaFoldDB" id="A0AAV2FR47"/>
<accession>A0AAV2FR47</accession>
<organism evidence="2 3">
    <name type="scientific">Linum trigynum</name>
    <dbReference type="NCBI Taxonomy" id="586398"/>
    <lineage>
        <taxon>Eukaryota</taxon>
        <taxon>Viridiplantae</taxon>
        <taxon>Streptophyta</taxon>
        <taxon>Embryophyta</taxon>
        <taxon>Tracheophyta</taxon>
        <taxon>Spermatophyta</taxon>
        <taxon>Magnoliopsida</taxon>
        <taxon>eudicotyledons</taxon>
        <taxon>Gunneridae</taxon>
        <taxon>Pentapetalae</taxon>
        <taxon>rosids</taxon>
        <taxon>fabids</taxon>
        <taxon>Malpighiales</taxon>
        <taxon>Linaceae</taxon>
        <taxon>Linum</taxon>
    </lineage>
</organism>
<evidence type="ECO:0000256" key="1">
    <source>
        <dbReference type="SAM" id="MobiDB-lite"/>
    </source>
</evidence>
<protein>
    <submittedName>
        <fullName evidence="2">Uncharacterized protein</fullName>
    </submittedName>
</protein>
<gene>
    <name evidence="2" type="ORF">LTRI10_LOCUS40225</name>
</gene>
<evidence type="ECO:0000313" key="3">
    <source>
        <dbReference type="Proteomes" id="UP001497516"/>
    </source>
</evidence>
<name>A0AAV2FR47_9ROSI</name>